<proteinExistence type="predicted"/>
<evidence type="ECO:0000313" key="1">
    <source>
        <dbReference type="EMBL" id="BCR06840.1"/>
    </source>
</evidence>
<keyword evidence="2" id="KW-1185">Reference proteome</keyword>
<name>A0ABM8I1U3_9BACT</name>
<dbReference type="RefSeq" id="WP_221250216.1">
    <property type="nucleotide sequence ID" value="NZ_AP024355.1"/>
</dbReference>
<evidence type="ECO:0000313" key="2">
    <source>
        <dbReference type="Proteomes" id="UP001319827"/>
    </source>
</evidence>
<accession>A0ABM8I1U3</accession>
<gene>
    <name evidence="1" type="ORF">DESUT3_39090</name>
</gene>
<reference evidence="1 2" key="1">
    <citation type="journal article" date="2016" name="C (Basel)">
        <title>Selective Growth of and Electricity Production by Marine Exoelectrogenic Bacteria in Self-Aggregated Hydrogel of Microbially Reduced Graphene Oxide.</title>
        <authorList>
            <person name="Yoshida N."/>
            <person name="Goto Y."/>
            <person name="Miyata Y."/>
        </authorList>
    </citation>
    <scope>NUCLEOTIDE SEQUENCE [LARGE SCALE GENOMIC DNA]</scope>
    <source>
        <strain evidence="1 2">NIT-T3</strain>
    </source>
</reference>
<protein>
    <submittedName>
        <fullName evidence="1">Uncharacterized protein</fullName>
    </submittedName>
</protein>
<organism evidence="1 2">
    <name type="scientific">Desulfuromonas versatilis</name>
    <dbReference type="NCBI Taxonomy" id="2802975"/>
    <lineage>
        <taxon>Bacteria</taxon>
        <taxon>Pseudomonadati</taxon>
        <taxon>Thermodesulfobacteriota</taxon>
        <taxon>Desulfuromonadia</taxon>
        <taxon>Desulfuromonadales</taxon>
        <taxon>Desulfuromonadaceae</taxon>
        <taxon>Desulfuromonas</taxon>
    </lineage>
</organism>
<dbReference type="Proteomes" id="UP001319827">
    <property type="component" value="Chromosome"/>
</dbReference>
<reference evidence="1 2" key="2">
    <citation type="journal article" date="2021" name="Int. J. Syst. Evol. Microbiol.">
        <title>Isolation and Polyphasic Characterization of Desulfuromonas versatilis sp. Nov., an Electrogenic Bacteria Capable of Versatile Metabolism Isolated from a Graphene Oxide-Reducing Enrichment Culture.</title>
        <authorList>
            <person name="Xie L."/>
            <person name="Yoshida N."/>
            <person name="Ishii S."/>
            <person name="Meng L."/>
        </authorList>
    </citation>
    <scope>NUCLEOTIDE SEQUENCE [LARGE SCALE GENOMIC DNA]</scope>
    <source>
        <strain evidence="1 2">NIT-T3</strain>
    </source>
</reference>
<dbReference type="EMBL" id="AP024355">
    <property type="protein sequence ID" value="BCR06840.1"/>
    <property type="molecule type" value="Genomic_DNA"/>
</dbReference>
<sequence length="54" mass="6441">MILDVTEKEAQLIQYFRTISRFNRERVFSMARNAADDFKRAEKIRDYLGAAEQK</sequence>